<keyword evidence="7 19" id="KW-0349">Heme</keyword>
<keyword evidence="17 20" id="KW-0406">Ion transport</keyword>
<evidence type="ECO:0000256" key="17">
    <source>
        <dbReference type="ARBA" id="ARBA00023065"/>
    </source>
</evidence>
<feature type="transmembrane region" description="Helical" evidence="20">
    <location>
        <begin position="338"/>
        <end position="364"/>
    </location>
</feature>
<feature type="transmembrane region" description="Helical" evidence="20">
    <location>
        <begin position="137"/>
        <end position="158"/>
    </location>
</feature>
<keyword evidence="8 19" id="KW-0679">Respiratory chain</keyword>
<evidence type="ECO:0000256" key="8">
    <source>
        <dbReference type="ARBA" id="ARBA00022660"/>
    </source>
</evidence>
<keyword evidence="12 19" id="KW-0249">Electron transport</keyword>
<keyword evidence="16 20" id="KW-0186">Copper</keyword>
<keyword evidence="14 20" id="KW-0560">Oxidoreductase</keyword>
<gene>
    <name evidence="22" type="primary">qoxB</name>
    <name evidence="22" type="ORF">IMZ08_21015</name>
</gene>
<comment type="cofactor">
    <cofactor evidence="20">
        <name>ferriheme a</name>
        <dbReference type="ChEBI" id="CHEBI:60532"/>
    </cofactor>
    <text evidence="20">Heme A3.</text>
</comment>
<dbReference type="EC" id="1.10.3.-" evidence="20"/>
<feature type="transmembrane region" description="Helical" evidence="20">
    <location>
        <begin position="589"/>
        <end position="622"/>
    </location>
</feature>
<evidence type="ECO:0000256" key="14">
    <source>
        <dbReference type="ARBA" id="ARBA00023002"/>
    </source>
</evidence>
<keyword evidence="13 20" id="KW-1133">Transmembrane helix</keyword>
<evidence type="ECO:0000256" key="15">
    <source>
        <dbReference type="ARBA" id="ARBA00023004"/>
    </source>
</evidence>
<comment type="similarity">
    <text evidence="4 19">Belongs to the heme-copper respiratory oxidase family.</text>
</comment>
<evidence type="ECO:0000256" key="4">
    <source>
        <dbReference type="ARBA" id="ARBA00009578"/>
    </source>
</evidence>
<dbReference type="Proteomes" id="UP001516662">
    <property type="component" value="Unassembled WGS sequence"/>
</dbReference>
<dbReference type="PRINTS" id="PR01165">
    <property type="entry name" value="CYCOXIDASEI"/>
</dbReference>
<sequence>MDIKWNEILITGDPLILGAQISIVLTMLGVVGGLTYFKKWKWLWSEWITTVDHKRIGIMYIIAATIMFFRGGMDGMLMRAQTARPEMEFLSSQHYNEIFTTHGVIMILFMAMPFLIGLMNVVIPLQIGARDVAFPQLNALSFWLFFSGAMLFNISFVVGGSPDAGWTSYFPLAGKEFSPGIGNNYYAIALQIAGIGTLMTGINFIVTILKMRTKGMTLLKMPMFAWTTLVTSVIIVASFPIFTVALALMTFDRLYGTHFFTVSGGGMDMLWANLFWLWGHPEVYIVALPAFGIFSEVIATFSRKSLFGYKSMVVSIVGIAILSMVVWVHHFYTMGSGALVNSVFSITTMMIAVPTGVKIFNWLFTMRKGRIKMTTAMLWALAFVPNFVIGGVTGVMLAMGAADYQYHNTLFLVAHFHYVLIPGVVFAVFAGLYYWWPKMFGHMLNERIGKWHFWLFVIGFNVTFMPMFFLGLNGAVRRSFTYSVESGFAPLFLVSAIGSVILAIGFAAFCYNIYWSMRYADRNISSDPWDARTLEWATASPVQHYNFAKLPEVKTLDAFWHMKKNNEGLTLHENEIEKIHMPSNSGQPFIMCVVFGIVGFFLVFEWHILAAIASVGIIAGLIYRSFDYNDGYYVSVDEVKETEQAWRKGKAEVNKYVS</sequence>
<evidence type="ECO:0000256" key="12">
    <source>
        <dbReference type="ARBA" id="ARBA00022982"/>
    </source>
</evidence>
<keyword evidence="18 20" id="KW-0472">Membrane</keyword>
<keyword evidence="23" id="KW-1185">Reference proteome</keyword>
<dbReference type="InterPro" id="IPR023616">
    <property type="entry name" value="Cyt_c_oxase-like_su1_dom"/>
</dbReference>
<comment type="pathway">
    <text evidence="3 20">Energy metabolism; oxidative phosphorylation.</text>
</comment>
<evidence type="ECO:0000256" key="16">
    <source>
        <dbReference type="ARBA" id="ARBA00023008"/>
    </source>
</evidence>
<accession>A0ABR9QPU0</accession>
<dbReference type="CDD" id="cd01662">
    <property type="entry name" value="Ubiquinol_Oxidase_I"/>
    <property type="match status" value="1"/>
</dbReference>
<dbReference type="InterPro" id="IPR036927">
    <property type="entry name" value="Cyt_c_oxase-like_su1_sf"/>
</dbReference>
<evidence type="ECO:0000256" key="11">
    <source>
        <dbReference type="ARBA" id="ARBA00022781"/>
    </source>
</evidence>
<comment type="cofactor">
    <cofactor evidence="20">
        <name>Cu cation</name>
        <dbReference type="ChEBI" id="CHEBI:23378"/>
    </cofactor>
    <text evidence="20">Binds a copper B center.</text>
</comment>
<dbReference type="Pfam" id="PF00115">
    <property type="entry name" value="COX1"/>
    <property type="match status" value="1"/>
</dbReference>
<feature type="transmembrane region" description="Helical" evidence="20">
    <location>
        <begin position="313"/>
        <end position="332"/>
    </location>
</feature>
<organism evidence="22 23">
    <name type="scientific">Litchfieldia luteola</name>
    <dbReference type="NCBI Taxonomy" id="682179"/>
    <lineage>
        <taxon>Bacteria</taxon>
        <taxon>Bacillati</taxon>
        <taxon>Bacillota</taxon>
        <taxon>Bacilli</taxon>
        <taxon>Bacillales</taxon>
        <taxon>Bacillaceae</taxon>
        <taxon>Litchfieldia</taxon>
    </lineage>
</organism>
<keyword evidence="9 19" id="KW-0812">Transmembrane</keyword>
<evidence type="ECO:0000256" key="9">
    <source>
        <dbReference type="ARBA" id="ARBA00022692"/>
    </source>
</evidence>
<dbReference type="InterPro" id="IPR023615">
    <property type="entry name" value="Cyt_c_Oxase_su1_BS"/>
</dbReference>
<evidence type="ECO:0000256" key="10">
    <source>
        <dbReference type="ARBA" id="ARBA00022723"/>
    </source>
</evidence>
<feature type="transmembrane region" description="Helical" evidence="20">
    <location>
        <begin position="185"/>
        <end position="211"/>
    </location>
</feature>
<evidence type="ECO:0000256" key="18">
    <source>
        <dbReference type="ARBA" id="ARBA00023136"/>
    </source>
</evidence>
<keyword evidence="10 20" id="KW-0479">Metal-binding</keyword>
<feature type="transmembrane region" description="Helical" evidence="20">
    <location>
        <begin position="58"/>
        <end position="78"/>
    </location>
</feature>
<evidence type="ECO:0000256" key="2">
    <source>
        <dbReference type="ARBA" id="ARBA00004651"/>
    </source>
</evidence>
<dbReference type="EMBL" id="JADCLJ010000025">
    <property type="protein sequence ID" value="MBE4910522.1"/>
    <property type="molecule type" value="Genomic_DNA"/>
</dbReference>
<feature type="transmembrane region" description="Helical" evidence="20">
    <location>
        <begin position="448"/>
        <end position="471"/>
    </location>
</feature>
<dbReference type="Gene3D" id="1.20.210.10">
    <property type="entry name" value="Cytochrome c oxidase-like, subunit I domain"/>
    <property type="match status" value="1"/>
</dbReference>
<dbReference type="InterPro" id="IPR014233">
    <property type="entry name" value="QoxB"/>
</dbReference>
<keyword evidence="6 20" id="KW-1003">Cell membrane</keyword>
<evidence type="ECO:0000256" key="19">
    <source>
        <dbReference type="RuleBase" id="RU000370"/>
    </source>
</evidence>
<protein>
    <recommendedName>
        <fullName evidence="20">Quinol oxidase subunit 1</fullName>
        <ecNumber evidence="20">1.10.3.-</ecNumber>
    </recommendedName>
</protein>
<feature type="transmembrane region" description="Helical" evidence="20">
    <location>
        <begin position="98"/>
        <end position="125"/>
    </location>
</feature>
<comment type="catalytic activity">
    <reaction evidence="1 20">
        <text>2 a quinol + O2 = 2 a quinone + 2 H2O</text>
        <dbReference type="Rhea" id="RHEA:55376"/>
        <dbReference type="ChEBI" id="CHEBI:15377"/>
        <dbReference type="ChEBI" id="CHEBI:15379"/>
        <dbReference type="ChEBI" id="CHEBI:24646"/>
        <dbReference type="ChEBI" id="CHEBI:132124"/>
    </reaction>
</comment>
<feature type="transmembrane region" description="Helical" evidence="20">
    <location>
        <begin position="376"/>
        <end position="402"/>
    </location>
</feature>
<evidence type="ECO:0000259" key="21">
    <source>
        <dbReference type="PROSITE" id="PS50855"/>
    </source>
</evidence>
<comment type="caution">
    <text evidence="22">The sequence shown here is derived from an EMBL/GenBank/DDBJ whole genome shotgun (WGS) entry which is preliminary data.</text>
</comment>
<feature type="transmembrane region" description="Helical" evidence="20">
    <location>
        <begin position="414"/>
        <end position="436"/>
    </location>
</feature>
<evidence type="ECO:0000313" key="23">
    <source>
        <dbReference type="Proteomes" id="UP001516662"/>
    </source>
</evidence>
<feature type="domain" description="Cytochrome oxidase subunit I profile" evidence="21">
    <location>
        <begin position="38"/>
        <end position="554"/>
    </location>
</feature>
<evidence type="ECO:0000313" key="22">
    <source>
        <dbReference type="EMBL" id="MBE4910522.1"/>
    </source>
</evidence>
<feature type="transmembrane region" description="Helical" evidence="20">
    <location>
        <begin position="491"/>
        <end position="514"/>
    </location>
</feature>
<dbReference type="RefSeq" id="WP_193539811.1">
    <property type="nucleotide sequence ID" value="NZ_JADCLJ010000025.1"/>
</dbReference>
<dbReference type="PANTHER" id="PTHR10422:SF35">
    <property type="entry name" value="CYTOCHROME BO(3) UBIQUINOL OXIDASE SUBUNIT 1"/>
    <property type="match status" value="1"/>
</dbReference>
<evidence type="ECO:0000256" key="1">
    <source>
        <dbReference type="ARBA" id="ARBA00000725"/>
    </source>
</evidence>
<feature type="transmembrane region" description="Helical" evidence="20">
    <location>
        <begin position="283"/>
        <end position="301"/>
    </location>
</feature>
<dbReference type="NCBIfam" id="TIGR02882">
    <property type="entry name" value="QoxB"/>
    <property type="match status" value="1"/>
</dbReference>
<evidence type="ECO:0000256" key="6">
    <source>
        <dbReference type="ARBA" id="ARBA00022475"/>
    </source>
</evidence>
<dbReference type="SUPFAM" id="SSF81442">
    <property type="entry name" value="Cytochrome c oxidase subunit I-like"/>
    <property type="match status" value="1"/>
</dbReference>
<dbReference type="PROSITE" id="PS50855">
    <property type="entry name" value="COX1"/>
    <property type="match status" value="1"/>
</dbReference>
<feature type="transmembrane region" description="Helical" evidence="20">
    <location>
        <begin position="15"/>
        <end position="37"/>
    </location>
</feature>
<proteinExistence type="inferred from homology"/>
<dbReference type="InterPro" id="IPR000883">
    <property type="entry name" value="Cyt_C_Oxase_1"/>
</dbReference>
<evidence type="ECO:0000256" key="3">
    <source>
        <dbReference type="ARBA" id="ARBA00004673"/>
    </source>
</evidence>
<evidence type="ECO:0000256" key="5">
    <source>
        <dbReference type="ARBA" id="ARBA00022448"/>
    </source>
</evidence>
<dbReference type="PANTHER" id="PTHR10422">
    <property type="entry name" value="CYTOCHROME C OXIDASE SUBUNIT 1"/>
    <property type="match status" value="1"/>
</dbReference>
<reference evidence="22 23" key="1">
    <citation type="submission" date="2020-10" db="EMBL/GenBank/DDBJ databases">
        <title>Bacillus sp. HD4P25, an endophyte from a halophyte.</title>
        <authorList>
            <person name="Sun J.-Q."/>
        </authorList>
    </citation>
    <scope>NUCLEOTIDE SEQUENCE [LARGE SCALE GENOMIC DNA]</scope>
    <source>
        <strain evidence="22 23">YIM 93174</strain>
    </source>
</reference>
<comment type="subcellular location">
    <subcellularLocation>
        <location evidence="2 20">Cell membrane</location>
        <topology evidence="2 20">Multi-pass membrane protein</topology>
    </subcellularLocation>
</comment>
<evidence type="ECO:0000256" key="20">
    <source>
        <dbReference type="RuleBase" id="RU367144"/>
    </source>
</evidence>
<comment type="function">
    <text evidence="20">Catalyzes quinol oxidation with the concomitant reduction of oxygen to water.</text>
</comment>
<feature type="transmembrane region" description="Helical" evidence="20">
    <location>
        <begin position="223"/>
        <end position="251"/>
    </location>
</feature>
<evidence type="ECO:0000256" key="7">
    <source>
        <dbReference type="ARBA" id="ARBA00022617"/>
    </source>
</evidence>
<dbReference type="PROSITE" id="PS00077">
    <property type="entry name" value="COX1_CUB"/>
    <property type="match status" value="1"/>
</dbReference>
<keyword evidence="5 19" id="KW-0813">Transport</keyword>
<keyword evidence="15 20" id="KW-0408">Iron</keyword>
<evidence type="ECO:0000256" key="13">
    <source>
        <dbReference type="ARBA" id="ARBA00022989"/>
    </source>
</evidence>
<name>A0ABR9QPU0_9BACI</name>
<keyword evidence="11 20" id="KW-0375">Hydrogen ion transport</keyword>